<accession>A0ABZ0WLU7</accession>
<evidence type="ECO:0000313" key="2">
    <source>
        <dbReference type="EMBL" id="WQD78326.1"/>
    </source>
</evidence>
<keyword evidence="2" id="KW-0378">Hydrolase</keyword>
<sequence length="302" mass="33539">MNQEIMVTQDAVDYTQHWWPSHKPAFMSLTNGGPQVRYLRAGHGPALVLLHSLRTQLDLFQRVIPKLVGRFTVYAFDYPGFGWSEIVPGADYQEPAMRTHVVNFIERLDLRDVTLVGESLGATLALTAAAVLRDRVKQVVAFNPYDYLPGVERANLLASLVVKSVRAPVIGPAFAAMESRSTLAGILKGGLHDPRNLPPDFIDELLKSGKRPGYSQLARAMYRALPSYVSARQGYTRIDAPVTLVYGDRDWSRPVEREANVKLIRNAKTIVLNDAGHIVSLDKPDDFARFVLDTQSTLCPAV</sequence>
<dbReference type="RefSeq" id="WP_232833450.1">
    <property type="nucleotide sequence ID" value="NZ_CP139965.1"/>
</dbReference>
<organism evidence="2 3">
    <name type="scientific">Paraburkholderia kururiensis</name>
    <dbReference type="NCBI Taxonomy" id="984307"/>
    <lineage>
        <taxon>Bacteria</taxon>
        <taxon>Pseudomonadati</taxon>
        <taxon>Pseudomonadota</taxon>
        <taxon>Betaproteobacteria</taxon>
        <taxon>Burkholderiales</taxon>
        <taxon>Burkholderiaceae</taxon>
        <taxon>Paraburkholderia</taxon>
    </lineage>
</organism>
<dbReference type="SUPFAM" id="SSF53474">
    <property type="entry name" value="alpha/beta-Hydrolases"/>
    <property type="match status" value="1"/>
</dbReference>
<proteinExistence type="predicted"/>
<reference evidence="2 3" key="1">
    <citation type="submission" date="2023-12" db="EMBL/GenBank/DDBJ databases">
        <title>Genome sequencing and assembly of bacterial species from a model synthetic community.</title>
        <authorList>
            <person name="Hogle S.L."/>
        </authorList>
    </citation>
    <scope>NUCLEOTIDE SEQUENCE [LARGE SCALE GENOMIC DNA]</scope>
    <source>
        <strain evidence="2 3">HAMBI 2494</strain>
    </source>
</reference>
<dbReference type="Proteomes" id="UP001325479">
    <property type="component" value="Chromosome"/>
</dbReference>
<name>A0ABZ0WLU7_9BURK</name>
<feature type="domain" description="AB hydrolase-1" evidence="1">
    <location>
        <begin position="45"/>
        <end position="284"/>
    </location>
</feature>
<evidence type="ECO:0000259" key="1">
    <source>
        <dbReference type="Pfam" id="PF00561"/>
    </source>
</evidence>
<protein>
    <submittedName>
        <fullName evidence="2">Alpha/beta hydrolase</fullName>
    </submittedName>
</protein>
<keyword evidence="3" id="KW-1185">Reference proteome</keyword>
<dbReference type="PANTHER" id="PTHR46438:SF11">
    <property type="entry name" value="LIPASE-RELATED"/>
    <property type="match status" value="1"/>
</dbReference>
<dbReference type="Pfam" id="PF00561">
    <property type="entry name" value="Abhydrolase_1"/>
    <property type="match status" value="1"/>
</dbReference>
<dbReference type="PRINTS" id="PR00111">
    <property type="entry name" value="ABHYDROLASE"/>
</dbReference>
<dbReference type="Gene3D" id="3.40.50.1820">
    <property type="entry name" value="alpha/beta hydrolase"/>
    <property type="match status" value="1"/>
</dbReference>
<dbReference type="EMBL" id="CP139965">
    <property type="protein sequence ID" value="WQD78326.1"/>
    <property type="molecule type" value="Genomic_DNA"/>
</dbReference>
<dbReference type="PANTHER" id="PTHR46438">
    <property type="entry name" value="ALPHA/BETA-HYDROLASES SUPERFAMILY PROTEIN"/>
    <property type="match status" value="1"/>
</dbReference>
<dbReference type="InterPro" id="IPR000073">
    <property type="entry name" value="AB_hydrolase_1"/>
</dbReference>
<gene>
    <name evidence="2" type="ORF">U0042_01000</name>
</gene>
<dbReference type="InterPro" id="IPR029058">
    <property type="entry name" value="AB_hydrolase_fold"/>
</dbReference>
<evidence type="ECO:0000313" key="3">
    <source>
        <dbReference type="Proteomes" id="UP001325479"/>
    </source>
</evidence>
<dbReference type="GO" id="GO:0016787">
    <property type="term" value="F:hydrolase activity"/>
    <property type="evidence" value="ECO:0007669"/>
    <property type="project" value="UniProtKB-KW"/>
</dbReference>